<dbReference type="RefSeq" id="WP_116624249.1">
    <property type="nucleotide sequence ID" value="NZ_QURN01000008.1"/>
</dbReference>
<dbReference type="EMBL" id="QURN01000008">
    <property type="protein sequence ID" value="RFC67377.1"/>
    <property type="molecule type" value="Genomic_DNA"/>
</dbReference>
<evidence type="ECO:0000313" key="1">
    <source>
        <dbReference type="EMBL" id="RFC67377.1"/>
    </source>
</evidence>
<dbReference type="AlphaFoldDB" id="A0A371XDR8"/>
<organism evidence="1 2">
    <name type="scientific">Mesorhizobium denitrificans</name>
    <dbReference type="NCBI Taxonomy" id="2294114"/>
    <lineage>
        <taxon>Bacteria</taxon>
        <taxon>Pseudomonadati</taxon>
        <taxon>Pseudomonadota</taxon>
        <taxon>Alphaproteobacteria</taxon>
        <taxon>Hyphomicrobiales</taxon>
        <taxon>Phyllobacteriaceae</taxon>
        <taxon>Mesorhizobium</taxon>
    </lineage>
</organism>
<accession>A0A371XDR8</accession>
<evidence type="ECO:0000313" key="2">
    <source>
        <dbReference type="Proteomes" id="UP000262379"/>
    </source>
</evidence>
<gene>
    <name evidence="1" type="ORF">DY251_12630</name>
</gene>
<proteinExistence type="predicted"/>
<sequence length="74" mass="8253">MTLDHIIAQHRKAVAAINYENASSQAVDKERAIAHMVVHHRPATLDEVRQLARHALGEDLTAEDKAELFRTLSA</sequence>
<keyword evidence="2" id="KW-1185">Reference proteome</keyword>
<comment type="caution">
    <text evidence="1">The sequence shown here is derived from an EMBL/GenBank/DDBJ whole genome shotgun (WGS) entry which is preliminary data.</text>
</comment>
<reference evidence="2" key="1">
    <citation type="submission" date="2018-08" db="EMBL/GenBank/DDBJ databases">
        <authorList>
            <person name="Im W.T."/>
        </authorList>
    </citation>
    <scope>NUCLEOTIDE SEQUENCE [LARGE SCALE GENOMIC DNA]</scope>
    <source>
        <strain evidence="2">LA-28</strain>
    </source>
</reference>
<dbReference type="Proteomes" id="UP000262379">
    <property type="component" value="Unassembled WGS sequence"/>
</dbReference>
<name>A0A371XDR8_9HYPH</name>
<protein>
    <submittedName>
        <fullName evidence="1">Uncharacterized protein</fullName>
    </submittedName>
</protein>